<evidence type="ECO:0000256" key="5">
    <source>
        <dbReference type="ARBA" id="ARBA00023235"/>
    </source>
</evidence>
<dbReference type="GO" id="GO:0006094">
    <property type="term" value="P:gluconeogenesis"/>
    <property type="evidence" value="ECO:0007669"/>
    <property type="project" value="UniProtKB-UniRule"/>
</dbReference>
<dbReference type="SUPFAM" id="SSF53697">
    <property type="entry name" value="SIS domain"/>
    <property type="match status" value="1"/>
</dbReference>
<dbReference type="HAMAP" id="MF_00473">
    <property type="entry name" value="G6P_isomerase"/>
    <property type="match status" value="1"/>
</dbReference>
<evidence type="ECO:0000256" key="6">
    <source>
        <dbReference type="ARBA" id="ARBA00029321"/>
    </source>
</evidence>
<comment type="pathway">
    <text evidence="7">Carbohydrate biosynthesis; gluconeogenesis.</text>
</comment>
<dbReference type="CDD" id="cd05015">
    <property type="entry name" value="SIS_PGI_1"/>
    <property type="match status" value="1"/>
</dbReference>
<dbReference type="PANTHER" id="PTHR11469:SF1">
    <property type="entry name" value="GLUCOSE-6-PHOSPHATE ISOMERASE"/>
    <property type="match status" value="1"/>
</dbReference>
<comment type="function">
    <text evidence="7">Catalyzes the reversible isomerization of glucose-6-phosphate to fructose-6-phosphate.</text>
</comment>
<keyword evidence="3 7" id="KW-0312">Gluconeogenesis</keyword>
<comment type="similarity">
    <text evidence="2 7 8">Belongs to the GPI family.</text>
</comment>
<dbReference type="GO" id="GO:0004347">
    <property type="term" value="F:glucose-6-phosphate isomerase activity"/>
    <property type="evidence" value="ECO:0007669"/>
    <property type="project" value="UniProtKB-UniRule"/>
</dbReference>
<evidence type="ECO:0000256" key="3">
    <source>
        <dbReference type="ARBA" id="ARBA00022432"/>
    </source>
</evidence>
<evidence type="ECO:0000256" key="4">
    <source>
        <dbReference type="ARBA" id="ARBA00023152"/>
    </source>
</evidence>
<dbReference type="PANTHER" id="PTHR11469">
    <property type="entry name" value="GLUCOSE-6-PHOSPHATE ISOMERASE"/>
    <property type="match status" value="1"/>
</dbReference>
<dbReference type="Proteomes" id="UP000434223">
    <property type="component" value="Unassembled WGS sequence"/>
</dbReference>
<gene>
    <name evidence="7" type="primary">pgi</name>
    <name evidence="9" type="ORF">GNE07_24155</name>
</gene>
<feature type="active site" evidence="7">
    <location>
        <position position="409"/>
    </location>
</feature>
<dbReference type="InterPro" id="IPR046348">
    <property type="entry name" value="SIS_dom_sf"/>
</dbReference>
<keyword evidence="4 7" id="KW-0324">Glycolysis</keyword>
<dbReference type="GO" id="GO:0097367">
    <property type="term" value="F:carbohydrate derivative binding"/>
    <property type="evidence" value="ECO:0007669"/>
    <property type="project" value="InterPro"/>
</dbReference>
<evidence type="ECO:0000313" key="9">
    <source>
        <dbReference type="EMBL" id="MUB66119.1"/>
    </source>
</evidence>
<protein>
    <recommendedName>
        <fullName evidence="7">Glucose-6-phosphate isomerase</fullName>
        <shortName evidence="7">GPI</shortName>
        <ecNumber evidence="7">5.3.1.9</ecNumber>
    </recommendedName>
    <alternativeName>
        <fullName evidence="7">Phosphoglucose isomerase</fullName>
        <shortName evidence="7">PGI</shortName>
    </alternativeName>
    <alternativeName>
        <fullName evidence="7">Phosphohexose isomerase</fullName>
        <shortName evidence="7">PHI</shortName>
    </alternativeName>
</protein>
<dbReference type="GO" id="GO:0006096">
    <property type="term" value="P:glycolytic process"/>
    <property type="evidence" value="ECO:0007669"/>
    <property type="project" value="UniProtKB-UniRule"/>
</dbReference>
<dbReference type="EC" id="5.3.1.9" evidence="7"/>
<evidence type="ECO:0000313" key="10">
    <source>
        <dbReference type="Proteomes" id="UP000434223"/>
    </source>
</evidence>
<dbReference type="GO" id="GO:0005829">
    <property type="term" value="C:cytosol"/>
    <property type="evidence" value="ECO:0007669"/>
    <property type="project" value="TreeGrafter"/>
</dbReference>
<evidence type="ECO:0000256" key="7">
    <source>
        <dbReference type="HAMAP-Rule" id="MF_00473"/>
    </source>
</evidence>
<keyword evidence="5 7" id="KW-0413">Isomerase</keyword>
<comment type="caution">
    <text evidence="9">The sequence shown here is derived from an EMBL/GenBank/DDBJ whole genome shotgun (WGS) entry which is preliminary data.</text>
</comment>
<dbReference type="InterPro" id="IPR035476">
    <property type="entry name" value="SIS_PGI_1"/>
</dbReference>
<dbReference type="Gene3D" id="3.40.50.10490">
    <property type="entry name" value="Glucose-6-phosphate isomerase like protein, domain 1"/>
    <property type="match status" value="2"/>
</dbReference>
<dbReference type="PRINTS" id="PR00662">
    <property type="entry name" value="G6PISOMERASE"/>
</dbReference>
<dbReference type="CDD" id="cd05016">
    <property type="entry name" value="SIS_PGI_2"/>
    <property type="match status" value="1"/>
</dbReference>
<dbReference type="GO" id="GO:0048029">
    <property type="term" value="F:monosaccharide binding"/>
    <property type="evidence" value="ECO:0007669"/>
    <property type="project" value="TreeGrafter"/>
</dbReference>
<dbReference type="RefSeq" id="WP_022030669.1">
    <property type="nucleotide sequence ID" value="NZ_CZAZ01000055.1"/>
</dbReference>
<comment type="caution">
    <text evidence="7">Lacks conserved residue(s) required for the propagation of feature annotation.</text>
</comment>
<accession>A0AAW9WLY2</accession>
<comment type="catalytic activity">
    <reaction evidence="6 7 8">
        <text>alpha-D-glucose 6-phosphate = beta-D-fructose 6-phosphate</text>
        <dbReference type="Rhea" id="RHEA:11816"/>
        <dbReference type="ChEBI" id="CHEBI:57634"/>
        <dbReference type="ChEBI" id="CHEBI:58225"/>
        <dbReference type="EC" id="5.3.1.9"/>
    </reaction>
</comment>
<dbReference type="AlphaFoldDB" id="A0AAW9WLY2"/>
<comment type="subcellular location">
    <subcellularLocation>
        <location evidence="7">Cytoplasm</location>
    </subcellularLocation>
</comment>
<feature type="active site" description="Proton donor" evidence="7">
    <location>
        <position position="276"/>
    </location>
</feature>
<dbReference type="InterPro" id="IPR018189">
    <property type="entry name" value="Phosphoglucose_isomerase_CS"/>
</dbReference>
<keyword evidence="7" id="KW-0963">Cytoplasm</keyword>
<evidence type="ECO:0000256" key="1">
    <source>
        <dbReference type="ARBA" id="ARBA00004926"/>
    </source>
</evidence>
<dbReference type="Pfam" id="PF00342">
    <property type="entry name" value="PGI"/>
    <property type="match status" value="1"/>
</dbReference>
<dbReference type="PROSITE" id="PS00174">
    <property type="entry name" value="P_GLUCOSE_ISOMERASE_2"/>
    <property type="match status" value="1"/>
</dbReference>
<reference evidence="9 10" key="1">
    <citation type="submission" date="2019-09" db="EMBL/GenBank/DDBJ databases">
        <title>Draft genome sequencing of Hungatella hathewayi 123Y-2.</title>
        <authorList>
            <person name="Lv Q."/>
            <person name="Li S."/>
        </authorList>
    </citation>
    <scope>NUCLEOTIDE SEQUENCE [LARGE SCALE GENOMIC DNA]</scope>
    <source>
        <strain evidence="9 10">123Y-2</strain>
    </source>
</reference>
<evidence type="ECO:0000256" key="2">
    <source>
        <dbReference type="ARBA" id="ARBA00006604"/>
    </source>
</evidence>
<proteinExistence type="inferred from homology"/>
<organism evidence="9 10">
    <name type="scientific">Hungatella hathewayi</name>
    <dbReference type="NCBI Taxonomy" id="154046"/>
    <lineage>
        <taxon>Bacteria</taxon>
        <taxon>Bacillati</taxon>
        <taxon>Bacillota</taxon>
        <taxon>Clostridia</taxon>
        <taxon>Lachnospirales</taxon>
        <taxon>Lachnospiraceae</taxon>
        <taxon>Hungatella</taxon>
    </lineage>
</organism>
<dbReference type="InterPro" id="IPR001672">
    <property type="entry name" value="G6P_Isomerase"/>
</dbReference>
<dbReference type="GO" id="GO:0051156">
    <property type="term" value="P:glucose 6-phosphate metabolic process"/>
    <property type="evidence" value="ECO:0007669"/>
    <property type="project" value="TreeGrafter"/>
</dbReference>
<dbReference type="InterPro" id="IPR035482">
    <property type="entry name" value="SIS_PGI_2"/>
</dbReference>
<dbReference type="EMBL" id="WNME01000022">
    <property type="protein sequence ID" value="MUB66119.1"/>
    <property type="molecule type" value="Genomic_DNA"/>
</dbReference>
<comment type="pathway">
    <text evidence="1 7 8">Carbohydrate degradation; glycolysis; D-glyceraldehyde 3-phosphate and glycerone phosphate from D-glucose: step 2/4.</text>
</comment>
<evidence type="ECO:0000256" key="8">
    <source>
        <dbReference type="RuleBase" id="RU000612"/>
    </source>
</evidence>
<dbReference type="NCBIfam" id="NF010697">
    <property type="entry name" value="PRK14097.1"/>
    <property type="match status" value="1"/>
</dbReference>
<name>A0AAW9WLY2_9FIRM</name>
<sequence>MVHLEFYDGSGQTANDELSEYMRQKEEILIRAQAGEEQYRDSLGWLAVDEWAGEERIAEIETFAKRVREDGDILVIIGIGGSNQAARAVIEALPGHGKVKVLYAGNNISSAYINHILEQLDGKSVYINIIAKNFETMEPGIGFRILRQYLKKRYGAGYSSRVFATGTRGSELQELCVTHGYTFLDFPEDIGGRYSALCNVGLFPAAVAGIDIRAMVSGARDMEKNLRTTAGEKNDAFRYAAIRNVLYQKGFRMEMLASFEPRYQYFNGWWTQLFAESEGKDGKGLYPVAVKYSEDLHSIGQFVQEGSPVLFETFLDIEKPDAEVILEADDVDDGFDYLNGTDLRAVNSAAFSATFQAHSERLPCVRLRIEELNEYSFGQLFYFFEFACYLSGSMLGVNPFNQPGVENYKGYMFKALGKHK</sequence>
<dbReference type="PROSITE" id="PS51463">
    <property type="entry name" value="P_GLUCOSE_ISOMERASE_3"/>
    <property type="match status" value="1"/>
</dbReference>